<evidence type="ECO:0000313" key="2">
    <source>
        <dbReference type="Proteomes" id="UP000444721"/>
    </source>
</evidence>
<dbReference type="VEuPathDB" id="AmoebaDB:NfTy_014220"/>
<sequence>MDYLYLGTNEEVNINPTMRAATPTTAPTGPVISDPVIPADCKREKVEPAAIPPPFAMAEEDIQAEANDFAAIPVFVKPARLMAALEAMMVAVEAVTILENKKTHL</sequence>
<dbReference type="AlphaFoldDB" id="A0A6A5BZM9"/>
<name>A0A6A5BZM9_NAEFO</name>
<reference evidence="1 2" key="1">
    <citation type="journal article" date="2019" name="Sci. Rep.">
        <title>Nanopore sequencing improves the draft genome of the human pathogenic amoeba Naegleria fowleri.</title>
        <authorList>
            <person name="Liechti N."/>
            <person name="Schurch N."/>
            <person name="Bruggmann R."/>
            <person name="Wittwer M."/>
        </authorList>
    </citation>
    <scope>NUCLEOTIDE SEQUENCE [LARGE SCALE GENOMIC DNA]</scope>
    <source>
        <strain evidence="1 2">ATCC 30894</strain>
    </source>
</reference>
<evidence type="ECO:0000313" key="1">
    <source>
        <dbReference type="EMBL" id="KAF0982717.1"/>
    </source>
</evidence>
<comment type="caution">
    <text evidence="1">The sequence shown here is derived from an EMBL/GenBank/DDBJ whole genome shotgun (WGS) entry which is preliminary data.</text>
</comment>
<dbReference type="GeneID" id="68118395"/>
<dbReference type="VEuPathDB" id="AmoebaDB:NF0106510"/>
<dbReference type="Proteomes" id="UP000444721">
    <property type="component" value="Unassembled WGS sequence"/>
</dbReference>
<accession>A0A6A5BZM9</accession>
<dbReference type="EMBL" id="VFQX01000008">
    <property type="protein sequence ID" value="KAF0982717.1"/>
    <property type="molecule type" value="Genomic_DNA"/>
</dbReference>
<gene>
    <name evidence="1" type="ORF">FDP41_011180</name>
</gene>
<protein>
    <submittedName>
        <fullName evidence="1">Uncharacterized protein</fullName>
    </submittedName>
</protein>
<proteinExistence type="predicted"/>
<dbReference type="RefSeq" id="XP_044567430.1">
    <property type="nucleotide sequence ID" value="XM_044701561.1"/>
</dbReference>
<organism evidence="1 2">
    <name type="scientific">Naegleria fowleri</name>
    <name type="common">Brain eating amoeba</name>
    <dbReference type="NCBI Taxonomy" id="5763"/>
    <lineage>
        <taxon>Eukaryota</taxon>
        <taxon>Discoba</taxon>
        <taxon>Heterolobosea</taxon>
        <taxon>Tetramitia</taxon>
        <taxon>Eutetramitia</taxon>
        <taxon>Vahlkampfiidae</taxon>
        <taxon>Naegleria</taxon>
    </lineage>
</organism>
<dbReference type="VEuPathDB" id="AmoebaDB:FDP41_011180"/>
<keyword evidence="2" id="KW-1185">Reference proteome</keyword>